<keyword evidence="4" id="KW-0862">Zinc</keyword>
<dbReference type="EMBL" id="JBHTAR010000011">
    <property type="protein sequence ID" value="MFC7201552.1"/>
    <property type="molecule type" value="Genomic_DNA"/>
</dbReference>
<sequence length="139" mass="15296">MLVLAADVYEAVLEHAREDAPLEACGVLAGERDPESGVARAVSVHRAHNAADAPRVAYEIDPADLLHLIESIEEAGREVVGFYHSHPAGPPHLSDRDRREATWEGYHYLLVSLAGSTAICDAWRWTGEEFVRDDVAVRD</sequence>
<protein>
    <submittedName>
        <fullName evidence="7">Desampylase</fullName>
        <ecNumber evidence="7">3.4.19.15</ecNumber>
    </submittedName>
</protein>
<dbReference type="InterPro" id="IPR028090">
    <property type="entry name" value="JAB_dom_prok"/>
</dbReference>
<dbReference type="InterPro" id="IPR037518">
    <property type="entry name" value="MPN"/>
</dbReference>
<evidence type="ECO:0000313" key="8">
    <source>
        <dbReference type="Proteomes" id="UP001596447"/>
    </source>
</evidence>
<dbReference type="CDD" id="cd08070">
    <property type="entry name" value="MPN_like"/>
    <property type="match status" value="1"/>
</dbReference>
<dbReference type="Pfam" id="PF14464">
    <property type="entry name" value="Prok-JAB"/>
    <property type="match status" value="1"/>
</dbReference>
<reference evidence="7 8" key="1">
    <citation type="journal article" date="2019" name="Int. J. Syst. Evol. Microbiol.">
        <title>The Global Catalogue of Microorganisms (GCM) 10K type strain sequencing project: providing services to taxonomists for standard genome sequencing and annotation.</title>
        <authorList>
            <consortium name="The Broad Institute Genomics Platform"/>
            <consortium name="The Broad Institute Genome Sequencing Center for Infectious Disease"/>
            <person name="Wu L."/>
            <person name="Ma J."/>
        </authorList>
    </citation>
    <scope>NUCLEOTIDE SEQUENCE [LARGE SCALE GENOMIC DNA]</scope>
    <source>
        <strain evidence="7 8">XZGYJ-43</strain>
    </source>
</reference>
<dbReference type="GO" id="GO:0006508">
    <property type="term" value="P:proteolysis"/>
    <property type="evidence" value="ECO:0007669"/>
    <property type="project" value="UniProtKB-KW"/>
</dbReference>
<evidence type="ECO:0000256" key="1">
    <source>
        <dbReference type="ARBA" id="ARBA00022670"/>
    </source>
</evidence>
<proteinExistence type="predicted"/>
<dbReference type="InterPro" id="IPR053551">
    <property type="entry name" value="Metalloprotease_DSAMP"/>
</dbReference>
<evidence type="ECO:0000256" key="5">
    <source>
        <dbReference type="ARBA" id="ARBA00023049"/>
    </source>
</evidence>
<dbReference type="InterPro" id="IPR051929">
    <property type="entry name" value="VirAsm_ModProt"/>
</dbReference>
<evidence type="ECO:0000256" key="2">
    <source>
        <dbReference type="ARBA" id="ARBA00022723"/>
    </source>
</evidence>
<dbReference type="GO" id="GO:0046872">
    <property type="term" value="F:metal ion binding"/>
    <property type="evidence" value="ECO:0007669"/>
    <property type="project" value="UniProtKB-KW"/>
</dbReference>
<accession>A0ABD5Z9F5</accession>
<dbReference type="EC" id="3.4.19.15" evidence="7"/>
<dbReference type="SMART" id="SM00232">
    <property type="entry name" value="JAB_MPN"/>
    <property type="match status" value="1"/>
</dbReference>
<keyword evidence="2" id="KW-0479">Metal-binding</keyword>
<dbReference type="GO" id="GO:0008237">
    <property type="term" value="F:metallopeptidase activity"/>
    <property type="evidence" value="ECO:0007669"/>
    <property type="project" value="UniProtKB-KW"/>
</dbReference>
<dbReference type="FunFam" id="3.40.140.10:FF:000085">
    <property type="entry name" value="Mov34/MPN/PAD-1 family protein"/>
    <property type="match status" value="1"/>
</dbReference>
<evidence type="ECO:0000256" key="4">
    <source>
        <dbReference type="ARBA" id="ARBA00022833"/>
    </source>
</evidence>
<dbReference type="PROSITE" id="PS50249">
    <property type="entry name" value="MPN"/>
    <property type="match status" value="1"/>
</dbReference>
<keyword evidence="8" id="KW-1185">Reference proteome</keyword>
<dbReference type="Proteomes" id="UP001596447">
    <property type="component" value="Unassembled WGS sequence"/>
</dbReference>
<keyword evidence="3 7" id="KW-0378">Hydrolase</keyword>
<dbReference type="SUPFAM" id="SSF102712">
    <property type="entry name" value="JAB1/MPN domain"/>
    <property type="match status" value="1"/>
</dbReference>
<keyword evidence="1" id="KW-0645">Protease</keyword>
<dbReference type="NCBIfam" id="NF041370">
    <property type="entry name" value="desamp_Halo"/>
    <property type="match status" value="1"/>
</dbReference>
<dbReference type="RefSeq" id="WP_279528296.1">
    <property type="nucleotide sequence ID" value="NZ_CP122312.1"/>
</dbReference>
<keyword evidence="5" id="KW-0482">Metalloprotease</keyword>
<organism evidence="7 8">
    <name type="scientific">Halospeciosus flavus</name>
    <dbReference type="NCBI Taxonomy" id="3032283"/>
    <lineage>
        <taxon>Archaea</taxon>
        <taxon>Methanobacteriati</taxon>
        <taxon>Methanobacteriota</taxon>
        <taxon>Stenosarchaea group</taxon>
        <taxon>Halobacteria</taxon>
        <taxon>Halobacteriales</taxon>
        <taxon>Halobacteriaceae</taxon>
        <taxon>Halospeciosus</taxon>
    </lineage>
</organism>
<evidence type="ECO:0000259" key="6">
    <source>
        <dbReference type="PROSITE" id="PS50249"/>
    </source>
</evidence>
<evidence type="ECO:0000256" key="3">
    <source>
        <dbReference type="ARBA" id="ARBA00022801"/>
    </source>
</evidence>
<dbReference type="PANTHER" id="PTHR34858">
    <property type="entry name" value="CYSO-CYSTEINE PEPTIDASE"/>
    <property type="match status" value="1"/>
</dbReference>
<dbReference type="PANTHER" id="PTHR34858:SF1">
    <property type="entry name" value="CYSO-CYSTEINE PEPTIDASE"/>
    <property type="match status" value="1"/>
</dbReference>
<evidence type="ECO:0000313" key="7">
    <source>
        <dbReference type="EMBL" id="MFC7201552.1"/>
    </source>
</evidence>
<feature type="domain" description="MPN" evidence="6">
    <location>
        <begin position="2"/>
        <end position="129"/>
    </location>
</feature>
<dbReference type="AlphaFoldDB" id="A0ABD5Z9F5"/>
<dbReference type="InterPro" id="IPR000555">
    <property type="entry name" value="JAMM/MPN+_dom"/>
</dbReference>
<gene>
    <name evidence="7" type="ORF">ACFQJ9_19435</name>
</gene>
<comment type="caution">
    <text evidence="7">The sequence shown here is derived from an EMBL/GenBank/DDBJ whole genome shotgun (WGS) entry which is preliminary data.</text>
</comment>
<name>A0ABD5Z9F5_9EURY</name>
<dbReference type="Gene3D" id="3.40.140.10">
    <property type="entry name" value="Cytidine Deaminase, domain 2"/>
    <property type="match status" value="1"/>
</dbReference>